<dbReference type="Proteomes" id="UP001472677">
    <property type="component" value="Unassembled WGS sequence"/>
</dbReference>
<dbReference type="PANTHER" id="PTHR33710">
    <property type="entry name" value="BNAC02G09200D PROTEIN"/>
    <property type="match status" value="1"/>
</dbReference>
<name>A0ABR2DVM3_9ROSI</name>
<sequence>MLVNMSTIEIFKNFIHDCGLLDLPMLEGILMWSNNRENSTFVRLDRFLLSAEFAMEFPNVLQKCLGKSLSDHNAVLLFEEGKIGDRSHSNVSTIGLMMKLFHVLSRIVFFSPGNWASSNRRDLAKSTRDLETRLGVLESNICQNPIDLGAQSEASSVRTELWKAYQEEELIWHQKSRVRWLTEGDRNSRFFHCIASVRRRPNSIISINQAGCTITEPALVKQAIFEHFKSAYSNVGSFGVLDMKLDFSKLQSAIKLS</sequence>
<gene>
    <name evidence="1" type="ORF">V6N12_060952</name>
</gene>
<dbReference type="InterPro" id="IPR036691">
    <property type="entry name" value="Endo/exonu/phosph_ase_sf"/>
</dbReference>
<dbReference type="SUPFAM" id="SSF56219">
    <property type="entry name" value="DNase I-like"/>
    <property type="match status" value="1"/>
</dbReference>
<proteinExistence type="predicted"/>
<comment type="caution">
    <text evidence="1">The sequence shown here is derived from an EMBL/GenBank/DDBJ whole genome shotgun (WGS) entry which is preliminary data.</text>
</comment>
<dbReference type="PANTHER" id="PTHR33710:SF64">
    <property type="entry name" value="ENDONUCLEASE_EXONUCLEASE_PHOSPHATASE DOMAIN-CONTAINING PROTEIN"/>
    <property type="match status" value="1"/>
</dbReference>
<organism evidence="1 2">
    <name type="scientific">Hibiscus sabdariffa</name>
    <name type="common">roselle</name>
    <dbReference type="NCBI Taxonomy" id="183260"/>
    <lineage>
        <taxon>Eukaryota</taxon>
        <taxon>Viridiplantae</taxon>
        <taxon>Streptophyta</taxon>
        <taxon>Embryophyta</taxon>
        <taxon>Tracheophyta</taxon>
        <taxon>Spermatophyta</taxon>
        <taxon>Magnoliopsida</taxon>
        <taxon>eudicotyledons</taxon>
        <taxon>Gunneridae</taxon>
        <taxon>Pentapetalae</taxon>
        <taxon>rosids</taxon>
        <taxon>malvids</taxon>
        <taxon>Malvales</taxon>
        <taxon>Malvaceae</taxon>
        <taxon>Malvoideae</taxon>
        <taxon>Hibiscus</taxon>
    </lineage>
</organism>
<evidence type="ECO:0000313" key="2">
    <source>
        <dbReference type="Proteomes" id="UP001472677"/>
    </source>
</evidence>
<evidence type="ECO:0000313" key="1">
    <source>
        <dbReference type="EMBL" id="KAK8548025.1"/>
    </source>
</evidence>
<accession>A0ABR2DVM3</accession>
<reference evidence="1 2" key="1">
    <citation type="journal article" date="2024" name="G3 (Bethesda)">
        <title>Genome assembly of Hibiscus sabdariffa L. provides insights into metabolisms of medicinal natural products.</title>
        <authorList>
            <person name="Kim T."/>
        </authorList>
    </citation>
    <scope>NUCLEOTIDE SEQUENCE [LARGE SCALE GENOMIC DNA]</scope>
    <source>
        <strain evidence="1">TK-2024</strain>
        <tissue evidence="1">Old leaves</tissue>
    </source>
</reference>
<protein>
    <submittedName>
        <fullName evidence="1">Uncharacterized protein</fullName>
    </submittedName>
</protein>
<keyword evidence="2" id="KW-1185">Reference proteome</keyword>
<dbReference type="EMBL" id="JBBPBM010000021">
    <property type="protein sequence ID" value="KAK8548025.1"/>
    <property type="molecule type" value="Genomic_DNA"/>
</dbReference>